<protein>
    <recommendedName>
        <fullName evidence="5">Apple domain-containing protein</fullName>
    </recommendedName>
</protein>
<proteinExistence type="predicted"/>
<organism evidence="3 4">
    <name type="scientific">Mycena metata</name>
    <dbReference type="NCBI Taxonomy" id="1033252"/>
    <lineage>
        <taxon>Eukaryota</taxon>
        <taxon>Fungi</taxon>
        <taxon>Dikarya</taxon>
        <taxon>Basidiomycota</taxon>
        <taxon>Agaricomycotina</taxon>
        <taxon>Agaricomycetes</taxon>
        <taxon>Agaricomycetidae</taxon>
        <taxon>Agaricales</taxon>
        <taxon>Marasmiineae</taxon>
        <taxon>Mycenaceae</taxon>
        <taxon>Mycena</taxon>
    </lineage>
</organism>
<dbReference type="AlphaFoldDB" id="A0AAD7K5R1"/>
<feature type="signal peptide" evidence="2">
    <location>
        <begin position="1"/>
        <end position="20"/>
    </location>
</feature>
<evidence type="ECO:0008006" key="5">
    <source>
        <dbReference type="Google" id="ProtNLM"/>
    </source>
</evidence>
<reference evidence="3" key="1">
    <citation type="submission" date="2023-03" db="EMBL/GenBank/DDBJ databases">
        <title>Massive genome expansion in bonnet fungi (Mycena s.s.) driven by repeated elements and novel gene families across ecological guilds.</title>
        <authorList>
            <consortium name="Lawrence Berkeley National Laboratory"/>
            <person name="Harder C.B."/>
            <person name="Miyauchi S."/>
            <person name="Viragh M."/>
            <person name="Kuo A."/>
            <person name="Thoen E."/>
            <person name="Andreopoulos B."/>
            <person name="Lu D."/>
            <person name="Skrede I."/>
            <person name="Drula E."/>
            <person name="Henrissat B."/>
            <person name="Morin E."/>
            <person name="Kohler A."/>
            <person name="Barry K."/>
            <person name="LaButti K."/>
            <person name="Morin E."/>
            <person name="Salamov A."/>
            <person name="Lipzen A."/>
            <person name="Mereny Z."/>
            <person name="Hegedus B."/>
            <person name="Baldrian P."/>
            <person name="Stursova M."/>
            <person name="Weitz H."/>
            <person name="Taylor A."/>
            <person name="Grigoriev I.V."/>
            <person name="Nagy L.G."/>
            <person name="Martin F."/>
            <person name="Kauserud H."/>
        </authorList>
    </citation>
    <scope>NUCLEOTIDE SEQUENCE</scope>
    <source>
        <strain evidence="3">CBHHK182m</strain>
    </source>
</reference>
<keyword evidence="2" id="KW-0732">Signal</keyword>
<feature type="compositionally biased region" description="Polar residues" evidence="1">
    <location>
        <begin position="60"/>
        <end position="72"/>
    </location>
</feature>
<evidence type="ECO:0000313" key="4">
    <source>
        <dbReference type="Proteomes" id="UP001215598"/>
    </source>
</evidence>
<comment type="caution">
    <text evidence="3">The sequence shown here is derived from an EMBL/GenBank/DDBJ whole genome shotgun (WGS) entry which is preliminary data.</text>
</comment>
<sequence>MTRRLLPALSLLSCILLVAPANDRGTAGRRSPVNREDQRDDGYDQQGGYAHDHGGYENKPMSNNTQAGNDTTPLERIISKRHEKRDGYDDGYGYGYNGGYSGSYGSGYNSGGHTGENHQGSGHDDETALQVLNNRKGTEFCSQYLAQNDFGSGTVTSTEQTTKTITSAVATTTETFTTTSTETDSTTITSSTTLPGFGQQKRRYDPNQGLDRRFVHAAAAQYKRMQAQKRDMLPHWLHRFNDTEVASACNELVMPGTTTATLTSTTFSLVTETELTPTLTATTTATTAYVIATQCAEPQNFGSVTSDSSGFSNSGTEPDADSCCAVCVSTTGCGFYYLDPNNNCLIAVANGTNGTPNAQCPNGISQYVVGTSSNENSGGVGPCGEVGQK</sequence>
<evidence type="ECO:0000256" key="2">
    <source>
        <dbReference type="SAM" id="SignalP"/>
    </source>
</evidence>
<name>A0AAD7K5R1_9AGAR</name>
<feature type="compositionally biased region" description="Basic and acidic residues" evidence="1">
    <location>
        <begin position="77"/>
        <end position="88"/>
    </location>
</feature>
<dbReference type="EMBL" id="JARKIB010000008">
    <property type="protein sequence ID" value="KAJ7777244.1"/>
    <property type="molecule type" value="Genomic_DNA"/>
</dbReference>
<feature type="compositionally biased region" description="Basic and acidic residues" evidence="1">
    <location>
        <begin position="33"/>
        <end position="42"/>
    </location>
</feature>
<gene>
    <name evidence="3" type="ORF">B0H16DRAFT_1683923</name>
</gene>
<evidence type="ECO:0000313" key="3">
    <source>
        <dbReference type="EMBL" id="KAJ7777244.1"/>
    </source>
</evidence>
<feature type="chain" id="PRO_5041990820" description="Apple domain-containing protein" evidence="2">
    <location>
        <begin position="21"/>
        <end position="389"/>
    </location>
</feature>
<evidence type="ECO:0000256" key="1">
    <source>
        <dbReference type="SAM" id="MobiDB-lite"/>
    </source>
</evidence>
<accession>A0AAD7K5R1</accession>
<dbReference type="Proteomes" id="UP001215598">
    <property type="component" value="Unassembled WGS sequence"/>
</dbReference>
<keyword evidence="4" id="KW-1185">Reference proteome</keyword>
<feature type="region of interest" description="Disordered" evidence="1">
    <location>
        <begin position="23"/>
        <end position="91"/>
    </location>
</feature>